<dbReference type="Proteomes" id="UP001597116">
    <property type="component" value="Unassembled WGS sequence"/>
</dbReference>
<reference evidence="3" key="1">
    <citation type="journal article" date="2019" name="Int. J. Syst. Evol. Microbiol.">
        <title>The Global Catalogue of Microorganisms (GCM) 10K type strain sequencing project: providing services to taxonomists for standard genome sequencing and annotation.</title>
        <authorList>
            <consortium name="The Broad Institute Genomics Platform"/>
            <consortium name="The Broad Institute Genome Sequencing Center for Infectious Disease"/>
            <person name="Wu L."/>
            <person name="Ma J."/>
        </authorList>
    </citation>
    <scope>NUCLEOTIDE SEQUENCE [LARGE SCALE GENOMIC DNA]</scope>
    <source>
        <strain evidence="3">CCUG 55608</strain>
    </source>
</reference>
<sequence>MTTLQQELLWRTAKATILQVLRQHGRMYGYQINQAVQDRTDDSLTLSFGLIYPLLHQLERDGALLTQIAEVDGRLRKYYSIRPSGGPSPTRQTTGLEHLTRLMPLILKSSPVWAVCP</sequence>
<gene>
    <name evidence="2" type="ORF">ACFQ4C_02090</name>
</gene>
<evidence type="ECO:0000313" key="3">
    <source>
        <dbReference type="Proteomes" id="UP001597116"/>
    </source>
</evidence>
<dbReference type="Pfam" id="PF03551">
    <property type="entry name" value="PadR"/>
    <property type="match status" value="1"/>
</dbReference>
<dbReference type="Gene3D" id="1.10.10.10">
    <property type="entry name" value="Winged helix-like DNA-binding domain superfamily/Winged helix DNA-binding domain"/>
    <property type="match status" value="1"/>
</dbReference>
<dbReference type="SUPFAM" id="SSF46785">
    <property type="entry name" value="Winged helix' DNA-binding domain"/>
    <property type="match status" value="1"/>
</dbReference>
<dbReference type="InterPro" id="IPR005149">
    <property type="entry name" value="Tscrpt_reg_PadR_N"/>
</dbReference>
<feature type="domain" description="Transcription regulator PadR N-terminal" evidence="1">
    <location>
        <begin position="17"/>
        <end position="85"/>
    </location>
</feature>
<dbReference type="PANTHER" id="PTHR33169">
    <property type="entry name" value="PADR-FAMILY TRANSCRIPTIONAL REGULATOR"/>
    <property type="match status" value="1"/>
</dbReference>
<accession>A0ABW3QE55</accession>
<dbReference type="EMBL" id="JBHTLP010000001">
    <property type="protein sequence ID" value="MFD1139874.1"/>
    <property type="molecule type" value="Genomic_DNA"/>
</dbReference>
<organism evidence="2 3">
    <name type="scientific">Larkinella insperata</name>
    <dbReference type="NCBI Taxonomy" id="332158"/>
    <lineage>
        <taxon>Bacteria</taxon>
        <taxon>Pseudomonadati</taxon>
        <taxon>Bacteroidota</taxon>
        <taxon>Cytophagia</taxon>
        <taxon>Cytophagales</taxon>
        <taxon>Spirosomataceae</taxon>
        <taxon>Larkinella</taxon>
    </lineage>
</organism>
<dbReference type="PANTHER" id="PTHR33169:SF14">
    <property type="entry name" value="TRANSCRIPTIONAL REGULATOR RV3488"/>
    <property type="match status" value="1"/>
</dbReference>
<comment type="caution">
    <text evidence="2">The sequence shown here is derived from an EMBL/GenBank/DDBJ whole genome shotgun (WGS) entry which is preliminary data.</text>
</comment>
<evidence type="ECO:0000259" key="1">
    <source>
        <dbReference type="Pfam" id="PF03551"/>
    </source>
</evidence>
<dbReference type="InterPro" id="IPR036390">
    <property type="entry name" value="WH_DNA-bd_sf"/>
</dbReference>
<evidence type="ECO:0000313" key="2">
    <source>
        <dbReference type="EMBL" id="MFD1139874.1"/>
    </source>
</evidence>
<protein>
    <submittedName>
        <fullName evidence="2">PadR family transcriptional regulator</fullName>
    </submittedName>
</protein>
<dbReference type="InterPro" id="IPR052509">
    <property type="entry name" value="Metal_resp_DNA-bind_regulator"/>
</dbReference>
<dbReference type="InterPro" id="IPR036388">
    <property type="entry name" value="WH-like_DNA-bd_sf"/>
</dbReference>
<keyword evidence="3" id="KW-1185">Reference proteome</keyword>
<proteinExistence type="predicted"/>
<name>A0ABW3QE55_9BACT</name>
<dbReference type="RefSeq" id="WP_265990551.1">
    <property type="nucleotide sequence ID" value="NZ_CP110973.1"/>
</dbReference>